<keyword evidence="6" id="KW-0812">Transmembrane</keyword>
<evidence type="ECO:0000256" key="10">
    <source>
        <dbReference type="SAM" id="MobiDB-lite"/>
    </source>
</evidence>
<keyword evidence="3" id="KW-0813">Transport</keyword>
<dbReference type="SUPFAM" id="SSF74653">
    <property type="entry name" value="TolA/TonB C-terminal domain"/>
    <property type="match status" value="1"/>
</dbReference>
<evidence type="ECO:0000313" key="13">
    <source>
        <dbReference type="Proteomes" id="UP001178354"/>
    </source>
</evidence>
<organism evidence="12 13">
    <name type="scientific">Porticoccus litoralis</name>
    <dbReference type="NCBI Taxonomy" id="434086"/>
    <lineage>
        <taxon>Bacteria</taxon>
        <taxon>Pseudomonadati</taxon>
        <taxon>Pseudomonadota</taxon>
        <taxon>Gammaproteobacteria</taxon>
        <taxon>Cellvibrionales</taxon>
        <taxon>Porticoccaceae</taxon>
        <taxon>Porticoccus</taxon>
    </lineage>
</organism>
<dbReference type="Gene3D" id="3.30.1150.10">
    <property type="match status" value="1"/>
</dbReference>
<dbReference type="InterPro" id="IPR051045">
    <property type="entry name" value="TonB-dependent_transducer"/>
</dbReference>
<reference evidence="12" key="2">
    <citation type="submission" date="2023-08" db="EMBL/GenBank/DDBJ databases">
        <authorList>
            <person name="Luo J."/>
        </authorList>
    </citation>
    <scope>NUCLEOTIDE SEQUENCE</scope>
    <source>
        <strain evidence="12">DSM 25064</strain>
    </source>
</reference>
<feature type="compositionally biased region" description="Basic and acidic residues" evidence="10">
    <location>
        <begin position="51"/>
        <end position="70"/>
    </location>
</feature>
<dbReference type="Proteomes" id="UP001178354">
    <property type="component" value="Unassembled WGS sequence"/>
</dbReference>
<comment type="subcellular location">
    <subcellularLocation>
        <location evidence="1">Cell inner membrane</location>
        <topology evidence="1">Single-pass membrane protein</topology>
        <orientation evidence="1">Periplasmic side</orientation>
    </subcellularLocation>
</comment>
<protein>
    <submittedName>
        <fullName evidence="12">Energy transducer TonB</fullName>
    </submittedName>
</protein>
<evidence type="ECO:0000256" key="5">
    <source>
        <dbReference type="ARBA" id="ARBA00022519"/>
    </source>
</evidence>
<dbReference type="RefSeq" id="WP_305170522.1">
    <property type="nucleotide sequence ID" value="NZ_JAUUUU010000003.1"/>
</dbReference>
<keyword evidence="5" id="KW-0997">Cell inner membrane</keyword>
<dbReference type="GO" id="GO:0005886">
    <property type="term" value="C:plasma membrane"/>
    <property type="evidence" value="ECO:0007669"/>
    <property type="project" value="UniProtKB-SubCell"/>
</dbReference>
<dbReference type="InterPro" id="IPR037682">
    <property type="entry name" value="TonB_C"/>
</dbReference>
<dbReference type="EMBL" id="JAUUUU010000003">
    <property type="protein sequence ID" value="MDP1520932.1"/>
    <property type="molecule type" value="Genomic_DNA"/>
</dbReference>
<dbReference type="PANTHER" id="PTHR33446">
    <property type="entry name" value="PROTEIN TONB-RELATED"/>
    <property type="match status" value="1"/>
</dbReference>
<evidence type="ECO:0000256" key="3">
    <source>
        <dbReference type="ARBA" id="ARBA00022448"/>
    </source>
</evidence>
<keyword evidence="7" id="KW-0653">Protein transport</keyword>
<proteinExistence type="inferred from homology"/>
<sequence length="201" mass="22181">MLLIRYFVAAGLALLVTLALLLGMQRLIQSVNGEAAQLSGHQIADIWQSKRTIEEQRKTTKPDKPEEPERLPPPPPEMQLSTNTPVSSVSMAMPSAKGLDIGLGGAFSRDSDYIPVYVPQPDYPPRALRQGVEGYAVVEVIITTTGSVRNAKLLEEYPPNKDFGKYALKAAQKLKYKPRVIDGVAEEVPGVLYKFSFRISR</sequence>
<feature type="domain" description="TonB C-terminal" evidence="11">
    <location>
        <begin position="108"/>
        <end position="201"/>
    </location>
</feature>
<accession>A0AAW8B5C5</accession>
<dbReference type="NCBIfam" id="TIGR01352">
    <property type="entry name" value="tonB_Cterm"/>
    <property type="match status" value="1"/>
</dbReference>
<evidence type="ECO:0000256" key="6">
    <source>
        <dbReference type="ARBA" id="ARBA00022692"/>
    </source>
</evidence>
<feature type="region of interest" description="Disordered" evidence="10">
    <location>
        <begin position="49"/>
        <end position="83"/>
    </location>
</feature>
<evidence type="ECO:0000256" key="8">
    <source>
        <dbReference type="ARBA" id="ARBA00022989"/>
    </source>
</evidence>
<dbReference type="InterPro" id="IPR006260">
    <property type="entry name" value="TonB/TolA_C"/>
</dbReference>
<name>A0AAW8B5C5_9GAMM</name>
<evidence type="ECO:0000259" key="11">
    <source>
        <dbReference type="PROSITE" id="PS52015"/>
    </source>
</evidence>
<evidence type="ECO:0000256" key="1">
    <source>
        <dbReference type="ARBA" id="ARBA00004383"/>
    </source>
</evidence>
<evidence type="ECO:0000256" key="2">
    <source>
        <dbReference type="ARBA" id="ARBA00006555"/>
    </source>
</evidence>
<gene>
    <name evidence="12" type="ORF">Q8A57_08130</name>
</gene>
<keyword evidence="4" id="KW-1003">Cell membrane</keyword>
<evidence type="ECO:0000256" key="9">
    <source>
        <dbReference type="ARBA" id="ARBA00023136"/>
    </source>
</evidence>
<evidence type="ECO:0000256" key="4">
    <source>
        <dbReference type="ARBA" id="ARBA00022475"/>
    </source>
</evidence>
<dbReference type="GO" id="GO:0015031">
    <property type="term" value="P:protein transport"/>
    <property type="evidence" value="ECO:0007669"/>
    <property type="project" value="UniProtKB-KW"/>
</dbReference>
<comment type="similarity">
    <text evidence="2">Belongs to the TonB family.</text>
</comment>
<evidence type="ECO:0000313" key="12">
    <source>
        <dbReference type="EMBL" id="MDP1520932.1"/>
    </source>
</evidence>
<reference evidence="12" key="1">
    <citation type="journal article" date="2010" name="Int. J. Syst. Evol. Microbiol.">
        <title>Porticoccus litoralis gen. nov., sp. nov., a gammaproteobacterium isolated from the Yellow Sea.</title>
        <authorList>
            <person name="Oh H.M."/>
            <person name="Kim H."/>
            <person name="Kim K.M."/>
            <person name="Min G.S."/>
            <person name="Cho J.C."/>
        </authorList>
    </citation>
    <scope>NUCLEOTIDE SEQUENCE</scope>
    <source>
        <strain evidence="12">DSM 25064</strain>
    </source>
</reference>
<dbReference type="AlphaFoldDB" id="A0AAW8B5C5"/>
<dbReference type="PROSITE" id="PS52015">
    <property type="entry name" value="TONB_CTD"/>
    <property type="match status" value="1"/>
</dbReference>
<keyword evidence="9" id="KW-0472">Membrane</keyword>
<dbReference type="Pfam" id="PF03544">
    <property type="entry name" value="TonB_C"/>
    <property type="match status" value="1"/>
</dbReference>
<comment type="caution">
    <text evidence="12">The sequence shown here is derived from an EMBL/GenBank/DDBJ whole genome shotgun (WGS) entry which is preliminary data.</text>
</comment>
<keyword evidence="8" id="KW-1133">Transmembrane helix</keyword>
<evidence type="ECO:0000256" key="7">
    <source>
        <dbReference type="ARBA" id="ARBA00022927"/>
    </source>
</evidence>
<keyword evidence="13" id="KW-1185">Reference proteome</keyword>
<dbReference type="GO" id="GO:0055085">
    <property type="term" value="P:transmembrane transport"/>
    <property type="evidence" value="ECO:0007669"/>
    <property type="project" value="InterPro"/>
</dbReference>